<dbReference type="AlphaFoldDB" id="A0AA96GAB4"/>
<evidence type="ECO:0000313" key="6">
    <source>
        <dbReference type="EMBL" id="WNM57846.1"/>
    </source>
</evidence>
<gene>
    <name evidence="6" type="ORF">PP769_18025</name>
</gene>
<evidence type="ECO:0000256" key="2">
    <source>
        <dbReference type="ARBA" id="ARBA00022630"/>
    </source>
</evidence>
<evidence type="ECO:0000256" key="3">
    <source>
        <dbReference type="ARBA" id="ARBA00022827"/>
    </source>
</evidence>
<evidence type="ECO:0000259" key="5">
    <source>
        <dbReference type="Pfam" id="PF22780"/>
    </source>
</evidence>
<dbReference type="Gene3D" id="1.10.8.260">
    <property type="entry name" value="HI0933 insert domain-like"/>
    <property type="match status" value="1"/>
</dbReference>
<keyword evidence="3" id="KW-0274">FAD</keyword>
<dbReference type="EMBL" id="CP116967">
    <property type="protein sequence ID" value="WNM57846.1"/>
    <property type="molecule type" value="Genomic_DNA"/>
</dbReference>
<feature type="domain" description="RsdA/BaiN/AoA(So)-like Rossmann fold-like" evidence="4">
    <location>
        <begin position="6"/>
        <end position="407"/>
    </location>
</feature>
<dbReference type="Pfam" id="PF22780">
    <property type="entry name" value="HI0933_like_1st"/>
    <property type="match status" value="1"/>
</dbReference>
<dbReference type="InterPro" id="IPR036188">
    <property type="entry name" value="FAD/NAD-bd_sf"/>
</dbReference>
<dbReference type="InterPro" id="IPR004792">
    <property type="entry name" value="BaiN-like"/>
</dbReference>
<dbReference type="InterPro" id="IPR057661">
    <property type="entry name" value="RsdA/BaiN/AoA(So)_Rossmann"/>
</dbReference>
<dbReference type="InterPro" id="IPR055178">
    <property type="entry name" value="RsdA/BaiN/AoA(So)-like_dom"/>
</dbReference>
<evidence type="ECO:0000256" key="1">
    <source>
        <dbReference type="ARBA" id="ARBA00001974"/>
    </source>
</evidence>
<protein>
    <submittedName>
        <fullName evidence="6">NAD(P)/FAD-dependent oxidoreductase</fullName>
    </submittedName>
</protein>
<proteinExistence type="predicted"/>
<keyword evidence="7" id="KW-1185">Reference proteome</keyword>
<feature type="domain" description="RsdA/BaiN/AoA(So)-like insert" evidence="5">
    <location>
        <begin position="191"/>
        <end position="355"/>
    </location>
</feature>
<dbReference type="RefSeq" id="WP_312642842.1">
    <property type="nucleotide sequence ID" value="NZ_CP116967.1"/>
</dbReference>
<dbReference type="SUPFAM" id="SSF51905">
    <property type="entry name" value="FAD/NAD(P)-binding domain"/>
    <property type="match status" value="1"/>
</dbReference>
<organism evidence="6 7">
    <name type="scientific">Candidatus Nitrospira allomarina</name>
    <dbReference type="NCBI Taxonomy" id="3020900"/>
    <lineage>
        <taxon>Bacteria</taxon>
        <taxon>Pseudomonadati</taxon>
        <taxon>Nitrospirota</taxon>
        <taxon>Nitrospiria</taxon>
        <taxon>Nitrospirales</taxon>
        <taxon>Nitrospiraceae</taxon>
        <taxon>Nitrospira</taxon>
    </lineage>
</organism>
<comment type="cofactor">
    <cofactor evidence="1">
        <name>FAD</name>
        <dbReference type="ChEBI" id="CHEBI:57692"/>
    </cofactor>
</comment>
<dbReference type="InterPro" id="IPR023166">
    <property type="entry name" value="BaiN-like_dom_sf"/>
</dbReference>
<accession>A0AA96GAB4</accession>
<dbReference type="Proteomes" id="UP001302719">
    <property type="component" value="Chromosome"/>
</dbReference>
<name>A0AA96GAB4_9BACT</name>
<dbReference type="PRINTS" id="PR00368">
    <property type="entry name" value="FADPNR"/>
</dbReference>
<dbReference type="PRINTS" id="PR00411">
    <property type="entry name" value="PNDRDTASEI"/>
</dbReference>
<dbReference type="Pfam" id="PF03486">
    <property type="entry name" value="HI0933_like"/>
    <property type="match status" value="1"/>
</dbReference>
<keyword evidence="2" id="KW-0285">Flavoprotein</keyword>
<evidence type="ECO:0000313" key="7">
    <source>
        <dbReference type="Proteomes" id="UP001302719"/>
    </source>
</evidence>
<evidence type="ECO:0000259" key="4">
    <source>
        <dbReference type="Pfam" id="PF03486"/>
    </source>
</evidence>
<dbReference type="NCBIfam" id="TIGR00275">
    <property type="entry name" value="aminoacetone oxidase family FAD-binding enzyme"/>
    <property type="match status" value="1"/>
</dbReference>
<dbReference type="PANTHER" id="PTHR42887">
    <property type="entry name" value="OS12G0638800 PROTEIN"/>
    <property type="match status" value="1"/>
</dbReference>
<dbReference type="Gene3D" id="2.40.30.10">
    <property type="entry name" value="Translation factors"/>
    <property type="match status" value="1"/>
</dbReference>
<reference evidence="6 7" key="1">
    <citation type="submission" date="2023-01" db="EMBL/GenBank/DDBJ databases">
        <title>Cultivation and genomic characterization of new, ubiquitous marine nitrite-oxidizing bacteria from the Nitrospirales.</title>
        <authorList>
            <person name="Mueller A.J."/>
            <person name="Daebeler A."/>
            <person name="Herbold C.W."/>
            <person name="Kirkegaard R.H."/>
            <person name="Daims H."/>
        </authorList>
    </citation>
    <scope>NUCLEOTIDE SEQUENCE [LARGE SCALE GENOMIC DNA]</scope>
    <source>
        <strain evidence="6 7">VA</strain>
    </source>
</reference>
<dbReference type="KEGG" id="nall:PP769_18025"/>
<dbReference type="Gene3D" id="3.50.50.60">
    <property type="entry name" value="FAD/NAD(P)-binding domain"/>
    <property type="match status" value="1"/>
</dbReference>
<dbReference type="PANTHER" id="PTHR42887:SF2">
    <property type="entry name" value="OS12G0638800 PROTEIN"/>
    <property type="match status" value="1"/>
</dbReference>
<sequence>MPSDIDIAIIGAGAAGLAAGIFAAETNPNLSIVLLDSAKTIGAKILVSGGGRCNVTNQRVTASDFHGNRKLIDRILRRFDEQATIRWFSSLGIPLKTESTGKLFPVSNKARTVLDGLLRRCEALRVALLTHHLVQDLSREGEEFLIQHSQGTLQAKRVILATGGRSLPKTGSDGSGWGLAQQLGHTVTATYPALVPLLLEPSFFHATLSGISHDVTLTTTIAGKTFDRRTGSLLWTHFGISGPVVLDASRVWVRAAAKGEAVRLHLHCFPHLTNQDVEKWLMQAASLPGRKLVPTLLAERLPARVAGTLAGIQKPGLSDTPINLLSKEARRNLVRTLTNLDLPIIGSRGWNFAEVTAGGVPLEEISAHSMGSRPMPGIYVIGEMLDCDGRIGGFNFQWAWATGYLAGCHAAVDIMKRPAAAEGQR</sequence>
<dbReference type="SUPFAM" id="SSF160996">
    <property type="entry name" value="HI0933 insert domain-like"/>
    <property type="match status" value="1"/>
</dbReference>